<proteinExistence type="predicted"/>
<dbReference type="EMBL" id="CM037162">
    <property type="protein sequence ID" value="KAH7864157.1"/>
    <property type="molecule type" value="Genomic_DNA"/>
</dbReference>
<accession>A0ACB7ZF08</accession>
<gene>
    <name evidence="1" type="ORF">Vadar_026436</name>
</gene>
<organism evidence="1 2">
    <name type="scientific">Vaccinium darrowii</name>
    <dbReference type="NCBI Taxonomy" id="229202"/>
    <lineage>
        <taxon>Eukaryota</taxon>
        <taxon>Viridiplantae</taxon>
        <taxon>Streptophyta</taxon>
        <taxon>Embryophyta</taxon>
        <taxon>Tracheophyta</taxon>
        <taxon>Spermatophyta</taxon>
        <taxon>Magnoliopsida</taxon>
        <taxon>eudicotyledons</taxon>
        <taxon>Gunneridae</taxon>
        <taxon>Pentapetalae</taxon>
        <taxon>asterids</taxon>
        <taxon>Ericales</taxon>
        <taxon>Ericaceae</taxon>
        <taxon>Vaccinioideae</taxon>
        <taxon>Vaccinieae</taxon>
        <taxon>Vaccinium</taxon>
    </lineage>
</organism>
<name>A0ACB7ZF08_9ERIC</name>
<sequence>MKKGKEETALITWDCGSALYDSFELASVIHLLERHMVAFPALDRSNASKTEGGGTTMNIMKGSHQVGTLNKCVDQRKIVIKSGRKENQKTSWLRNGFYRLFGSLGFLKK</sequence>
<dbReference type="Proteomes" id="UP000828048">
    <property type="component" value="Chromosome 12"/>
</dbReference>
<comment type="caution">
    <text evidence="1">The sequence shown here is derived from an EMBL/GenBank/DDBJ whole genome shotgun (WGS) entry which is preliminary data.</text>
</comment>
<reference evidence="1 2" key="1">
    <citation type="journal article" date="2021" name="Hortic Res">
        <title>High-quality reference genome and annotation aids understanding of berry development for evergreen blueberry (Vaccinium darrowii).</title>
        <authorList>
            <person name="Yu J."/>
            <person name="Hulse-Kemp A.M."/>
            <person name="Babiker E."/>
            <person name="Staton M."/>
        </authorList>
    </citation>
    <scope>NUCLEOTIDE SEQUENCE [LARGE SCALE GENOMIC DNA]</scope>
    <source>
        <strain evidence="2">cv. NJ 8807/NJ 8810</strain>
        <tissue evidence="1">Young leaf</tissue>
    </source>
</reference>
<evidence type="ECO:0000313" key="1">
    <source>
        <dbReference type="EMBL" id="KAH7864157.1"/>
    </source>
</evidence>
<protein>
    <submittedName>
        <fullName evidence="1">Uncharacterized protein</fullName>
    </submittedName>
</protein>
<keyword evidence="2" id="KW-1185">Reference proteome</keyword>
<evidence type="ECO:0000313" key="2">
    <source>
        <dbReference type="Proteomes" id="UP000828048"/>
    </source>
</evidence>